<sequence length="283" mass="31349">MRHPVLAPICAALALSVAACQKPGDTDVDRAVQDVLASDESSLNDIMMTVADPDEAIRYFRRLLDEDPDKLAARRGLAQSLIRARRPAEAVAAWAEVVRHPEAGNADRVNYADALIRVGDWGKAEAELDRIPPTFETYQRYRLEAMVADSNREWAKADSFYETAAGLTTKPAGVYNNWGYSKLTRGDYRGAERLFVDALTYDPKLFTAKNNLVLARGAQRKYDLPVIEMTQTERAQLYHTLALTAIKQGDVAIGKGLLEEAIETHPQHFEAAVQALRALEAHG</sequence>
<dbReference type="InterPro" id="IPR019734">
    <property type="entry name" value="TPR_rpt"/>
</dbReference>
<keyword evidence="1" id="KW-0802">TPR repeat</keyword>
<dbReference type="PROSITE" id="PS50005">
    <property type="entry name" value="TPR"/>
    <property type="match status" value="2"/>
</dbReference>
<reference evidence="2 3" key="1">
    <citation type="submission" date="2019-03" db="EMBL/GenBank/DDBJ databases">
        <title>Genomic Encyclopedia of Type Strains, Phase IV (KMG-IV): sequencing the most valuable type-strain genomes for metagenomic binning, comparative biology and taxonomic classification.</title>
        <authorList>
            <person name="Goeker M."/>
        </authorList>
    </citation>
    <scope>NUCLEOTIDE SEQUENCE [LARGE SCALE GENOMIC DNA]</scope>
    <source>
        <strain evidence="2 3">JA181</strain>
    </source>
</reference>
<dbReference type="Pfam" id="PF14559">
    <property type="entry name" value="TPR_19"/>
    <property type="match status" value="1"/>
</dbReference>
<dbReference type="Proteomes" id="UP000295484">
    <property type="component" value="Unassembled WGS sequence"/>
</dbReference>
<name>A0A4R8FSC3_9RHOB</name>
<evidence type="ECO:0000256" key="1">
    <source>
        <dbReference type="PROSITE-ProRule" id="PRU00339"/>
    </source>
</evidence>
<dbReference type="SUPFAM" id="SSF48452">
    <property type="entry name" value="TPR-like"/>
    <property type="match status" value="1"/>
</dbReference>
<dbReference type="Gene3D" id="1.25.40.10">
    <property type="entry name" value="Tetratricopeptide repeat domain"/>
    <property type="match status" value="2"/>
</dbReference>
<organism evidence="2 3">
    <name type="scientific">Rhodovulum visakhapatnamense</name>
    <dbReference type="NCBI Taxonomy" id="364297"/>
    <lineage>
        <taxon>Bacteria</taxon>
        <taxon>Pseudomonadati</taxon>
        <taxon>Pseudomonadota</taxon>
        <taxon>Alphaproteobacteria</taxon>
        <taxon>Rhodobacterales</taxon>
        <taxon>Paracoccaceae</taxon>
        <taxon>Rhodovulum</taxon>
    </lineage>
</organism>
<evidence type="ECO:0000313" key="2">
    <source>
        <dbReference type="EMBL" id="TDX29305.1"/>
    </source>
</evidence>
<dbReference type="PROSITE" id="PS51257">
    <property type="entry name" value="PROKAR_LIPOPROTEIN"/>
    <property type="match status" value="1"/>
</dbReference>
<accession>A0A4R8FSC3</accession>
<comment type="caution">
    <text evidence="2">The sequence shown here is derived from an EMBL/GenBank/DDBJ whole genome shotgun (WGS) entry which is preliminary data.</text>
</comment>
<feature type="repeat" description="TPR" evidence="1">
    <location>
        <begin position="172"/>
        <end position="205"/>
    </location>
</feature>
<proteinExistence type="predicted"/>
<protein>
    <submittedName>
        <fullName evidence="2">Flp pilus assembly protein TadD</fullName>
    </submittedName>
</protein>
<gene>
    <name evidence="2" type="ORF">EV657_109126</name>
</gene>
<feature type="repeat" description="TPR" evidence="1">
    <location>
        <begin position="37"/>
        <end position="70"/>
    </location>
</feature>
<dbReference type="AlphaFoldDB" id="A0A4R8FSC3"/>
<dbReference type="RefSeq" id="WP_134077830.1">
    <property type="nucleotide sequence ID" value="NZ_SOEB01000009.1"/>
</dbReference>
<dbReference type="InterPro" id="IPR011990">
    <property type="entry name" value="TPR-like_helical_dom_sf"/>
</dbReference>
<dbReference type="EMBL" id="SOEB01000009">
    <property type="protein sequence ID" value="TDX29305.1"/>
    <property type="molecule type" value="Genomic_DNA"/>
</dbReference>
<evidence type="ECO:0000313" key="3">
    <source>
        <dbReference type="Proteomes" id="UP000295484"/>
    </source>
</evidence>